<keyword evidence="1" id="KW-0175">Coiled coil</keyword>
<feature type="coiled-coil region" evidence="1">
    <location>
        <begin position="1"/>
        <end position="28"/>
    </location>
</feature>
<accession>A0A371BC94</accession>
<keyword evidence="3" id="KW-1185">Reference proteome</keyword>
<evidence type="ECO:0000313" key="3">
    <source>
        <dbReference type="Proteomes" id="UP000263993"/>
    </source>
</evidence>
<evidence type="ECO:0000256" key="1">
    <source>
        <dbReference type="SAM" id="Coils"/>
    </source>
</evidence>
<evidence type="ECO:0000313" key="2">
    <source>
        <dbReference type="EMBL" id="RDV05225.1"/>
    </source>
</evidence>
<comment type="caution">
    <text evidence="2">The sequence shown here is derived from an EMBL/GenBank/DDBJ whole genome shotgun (WGS) entry which is preliminary data.</text>
</comment>
<gene>
    <name evidence="2" type="ORF">DXH78_11990</name>
</gene>
<name>A0A371BC94_9BRAD</name>
<sequence>MKVLLENLQDVERRLTEALADLRAQQALTGAVTGAEDAFRSLLSNSLRAFTMLEGRYNATKAALDERRRALGL</sequence>
<dbReference type="Proteomes" id="UP000263993">
    <property type="component" value="Unassembled WGS sequence"/>
</dbReference>
<proteinExistence type="predicted"/>
<protein>
    <submittedName>
        <fullName evidence="2">Uncharacterized protein</fullName>
    </submittedName>
</protein>
<dbReference type="RefSeq" id="WP_115517251.1">
    <property type="nucleotide sequence ID" value="NZ_QRGO01000001.1"/>
</dbReference>
<dbReference type="AlphaFoldDB" id="A0A371BC94"/>
<organism evidence="2 3">
    <name type="scientific">Undibacter mobilis</name>
    <dbReference type="NCBI Taxonomy" id="2292256"/>
    <lineage>
        <taxon>Bacteria</taxon>
        <taxon>Pseudomonadati</taxon>
        <taxon>Pseudomonadota</taxon>
        <taxon>Alphaproteobacteria</taxon>
        <taxon>Hyphomicrobiales</taxon>
        <taxon>Nitrobacteraceae</taxon>
        <taxon>Undibacter</taxon>
    </lineage>
</organism>
<dbReference type="EMBL" id="QRGO01000001">
    <property type="protein sequence ID" value="RDV05225.1"/>
    <property type="molecule type" value="Genomic_DNA"/>
</dbReference>
<reference evidence="3" key="1">
    <citation type="submission" date="2018-08" db="EMBL/GenBank/DDBJ databases">
        <authorList>
            <person name="Kim S.-J."/>
            <person name="Jung G.-Y."/>
        </authorList>
    </citation>
    <scope>NUCLEOTIDE SEQUENCE [LARGE SCALE GENOMIC DNA]</scope>
    <source>
        <strain evidence="3">GY_H</strain>
    </source>
</reference>